<reference evidence="3 4" key="1">
    <citation type="submission" date="2021-04" db="EMBL/GenBank/DDBJ databases">
        <title>novel species isolated from subtropical streams in China.</title>
        <authorList>
            <person name="Lu H."/>
        </authorList>
    </citation>
    <scope>NUCLEOTIDE SEQUENCE [LARGE SCALE GENOMIC DNA]</scope>
    <source>
        <strain evidence="3 4">BYS107W</strain>
    </source>
</reference>
<feature type="region of interest" description="Disordered" evidence="1">
    <location>
        <begin position="44"/>
        <end position="71"/>
    </location>
</feature>
<keyword evidence="4" id="KW-1185">Reference proteome</keyword>
<dbReference type="SUPFAM" id="SSF49785">
    <property type="entry name" value="Galactose-binding domain-like"/>
    <property type="match status" value="1"/>
</dbReference>
<dbReference type="PROSITE" id="PS51257">
    <property type="entry name" value="PROKAR_LIPOPROTEIN"/>
    <property type="match status" value="1"/>
</dbReference>
<evidence type="ECO:0000256" key="1">
    <source>
        <dbReference type="SAM" id="MobiDB-lite"/>
    </source>
</evidence>
<dbReference type="AlphaFoldDB" id="A0A941DF93"/>
<proteinExistence type="predicted"/>
<evidence type="ECO:0000313" key="3">
    <source>
        <dbReference type="EMBL" id="MBR7747070.1"/>
    </source>
</evidence>
<feature type="chain" id="PRO_5037750089" description="F5/8 type C domain-containing protein" evidence="2">
    <location>
        <begin position="20"/>
        <end position="236"/>
    </location>
</feature>
<evidence type="ECO:0000313" key="4">
    <source>
        <dbReference type="Proteomes" id="UP000680158"/>
    </source>
</evidence>
<dbReference type="EMBL" id="JAGSPM010000006">
    <property type="protein sequence ID" value="MBR7747070.1"/>
    <property type="molecule type" value="Genomic_DNA"/>
</dbReference>
<accession>A0A941DF93</accession>
<evidence type="ECO:0008006" key="5">
    <source>
        <dbReference type="Google" id="ProtNLM"/>
    </source>
</evidence>
<evidence type="ECO:0000256" key="2">
    <source>
        <dbReference type="SAM" id="SignalP"/>
    </source>
</evidence>
<keyword evidence="2" id="KW-0732">Signal</keyword>
<sequence length="236" mass="25563">MKKVSHASYLLMALSCALALGCSKKAPEASAEVAATEVAAVASTTVPASAPKKAEPISSEPTAEQREQEKKKALMDYAKMEDQYLNDAKAQWASSAKASSTFGEEGSSGPSPYNVASNAKGGVDGKAWTNGRQDIGFDWLEVNYDKPVAATEVRIVFDDGKGVESINKIELQSIDGKWNTVWDGISDQKADRRGNRTWFVRSFDKTDYKVKAVKVTIANNLERGYKTIDAVQLVGE</sequence>
<dbReference type="RefSeq" id="WP_212684369.1">
    <property type="nucleotide sequence ID" value="NZ_JAGSPM010000006.1"/>
</dbReference>
<comment type="caution">
    <text evidence="3">The sequence shown here is derived from an EMBL/GenBank/DDBJ whole genome shotgun (WGS) entry which is preliminary data.</text>
</comment>
<name>A0A941DF93_9BURK</name>
<organism evidence="3 4">
    <name type="scientific">Undibacterium baiyunense</name>
    <dbReference type="NCBI Taxonomy" id="2828731"/>
    <lineage>
        <taxon>Bacteria</taxon>
        <taxon>Pseudomonadati</taxon>
        <taxon>Pseudomonadota</taxon>
        <taxon>Betaproteobacteria</taxon>
        <taxon>Burkholderiales</taxon>
        <taxon>Oxalobacteraceae</taxon>
        <taxon>Undibacterium</taxon>
    </lineage>
</organism>
<feature type="signal peptide" evidence="2">
    <location>
        <begin position="1"/>
        <end position="19"/>
    </location>
</feature>
<protein>
    <recommendedName>
        <fullName evidence="5">F5/8 type C domain-containing protein</fullName>
    </recommendedName>
</protein>
<dbReference type="InterPro" id="IPR008979">
    <property type="entry name" value="Galactose-bd-like_sf"/>
</dbReference>
<dbReference type="Proteomes" id="UP000680158">
    <property type="component" value="Unassembled WGS sequence"/>
</dbReference>
<gene>
    <name evidence="3" type="ORF">KDM92_10795</name>
</gene>